<dbReference type="RefSeq" id="WP_062943701.1">
    <property type="nucleotide sequence ID" value="NZ_CP171845.1"/>
</dbReference>
<dbReference type="AlphaFoldDB" id="A0A154IF29"/>
<evidence type="ECO:0000313" key="1">
    <source>
        <dbReference type="EMBL" id="KZA98589.1"/>
    </source>
</evidence>
<comment type="caution">
    <text evidence="1">The sequence shown here is derived from an EMBL/GenBank/DDBJ whole genome shotgun (WGS) entry which is preliminary data.</text>
</comment>
<gene>
    <name evidence="1" type="ORF">A4A59_26590</name>
</gene>
<reference evidence="1" key="1">
    <citation type="submission" date="2016-03" db="EMBL/GenBank/DDBJ databases">
        <title>Microsymbionts genomes from the relict species Vavilovia formosa.</title>
        <authorList>
            <person name="Chirak E."/>
            <person name="Kimeklis A."/>
            <person name="Kopat V."/>
            <person name="Andronov E."/>
        </authorList>
    </citation>
    <scope>NUCLEOTIDE SEQUENCE [LARGE SCALE GENOMIC DNA]</scope>
    <source>
        <strain evidence="1">Vaf12</strain>
    </source>
</reference>
<accession>A0A154IF29</accession>
<name>A0A154IF29_RHILE</name>
<organism evidence="1">
    <name type="scientific">Rhizobium leguminosarum</name>
    <dbReference type="NCBI Taxonomy" id="384"/>
    <lineage>
        <taxon>Bacteria</taxon>
        <taxon>Pseudomonadati</taxon>
        <taxon>Pseudomonadota</taxon>
        <taxon>Alphaproteobacteria</taxon>
        <taxon>Hyphomicrobiales</taxon>
        <taxon>Rhizobiaceae</taxon>
        <taxon>Rhizobium/Agrobacterium group</taxon>
        <taxon>Rhizobium</taxon>
    </lineage>
</organism>
<dbReference type="EMBL" id="LVYU01000113">
    <property type="protein sequence ID" value="KZA98589.1"/>
    <property type="molecule type" value="Genomic_DNA"/>
</dbReference>
<proteinExistence type="predicted"/>
<sequence>MPRAVLADNQNCPQGFEPTAQADVNILEMLEQKRNQVFQITNYLEALYARLLTETAGVTALTLIADEMQSTPIQAV</sequence>
<protein>
    <submittedName>
        <fullName evidence="1">Uncharacterized protein</fullName>
    </submittedName>
</protein>